<dbReference type="GO" id="GO:0016301">
    <property type="term" value="F:kinase activity"/>
    <property type="evidence" value="ECO:0007669"/>
    <property type="project" value="UniProtKB-KW"/>
</dbReference>
<comment type="caution">
    <text evidence="9">The sequence shown here is derived from an EMBL/GenBank/DDBJ whole genome shotgun (WGS) entry which is preliminary data.</text>
</comment>
<keyword evidence="3" id="KW-0547">Nucleotide-binding</keyword>
<proteinExistence type="inferred from homology"/>
<accession>A0A4R1BGC9</accession>
<dbReference type="Gene3D" id="3.40.980.20">
    <property type="entry name" value="Four-carbon acid sugar kinase, nucleotide binding domain"/>
    <property type="match status" value="1"/>
</dbReference>
<dbReference type="SUPFAM" id="SSF142764">
    <property type="entry name" value="YgbK-like"/>
    <property type="match status" value="1"/>
</dbReference>
<dbReference type="InterPro" id="IPR037051">
    <property type="entry name" value="4-carb_acid_sugar_kinase_N_sf"/>
</dbReference>
<evidence type="ECO:0000259" key="7">
    <source>
        <dbReference type="Pfam" id="PF07005"/>
    </source>
</evidence>
<keyword evidence="10" id="KW-1185">Reference proteome</keyword>
<organism evidence="9 10">
    <name type="scientific">Rubrobacter taiwanensis</name>
    <dbReference type="NCBI Taxonomy" id="185139"/>
    <lineage>
        <taxon>Bacteria</taxon>
        <taxon>Bacillati</taxon>
        <taxon>Actinomycetota</taxon>
        <taxon>Rubrobacteria</taxon>
        <taxon>Rubrobacterales</taxon>
        <taxon>Rubrobacteraceae</taxon>
        <taxon>Rubrobacter</taxon>
    </lineage>
</organism>
<evidence type="ECO:0000259" key="8">
    <source>
        <dbReference type="Pfam" id="PF17042"/>
    </source>
</evidence>
<comment type="similarity">
    <text evidence="1">Belongs to the four-carbon acid sugar kinase family.</text>
</comment>
<evidence type="ECO:0000313" key="10">
    <source>
        <dbReference type="Proteomes" id="UP000295244"/>
    </source>
</evidence>
<dbReference type="RefSeq" id="WP_132691723.1">
    <property type="nucleotide sequence ID" value="NZ_SKBU01000018.1"/>
</dbReference>
<evidence type="ECO:0000256" key="5">
    <source>
        <dbReference type="ARBA" id="ARBA00022840"/>
    </source>
</evidence>
<dbReference type="AlphaFoldDB" id="A0A4R1BGC9"/>
<evidence type="ECO:0000256" key="3">
    <source>
        <dbReference type="ARBA" id="ARBA00022741"/>
    </source>
</evidence>
<dbReference type="Gene3D" id="3.40.50.10840">
    <property type="entry name" value="Putative sugar-binding, N-terminal domain"/>
    <property type="match status" value="1"/>
</dbReference>
<keyword evidence="5" id="KW-0067">ATP-binding</keyword>
<evidence type="ECO:0000313" key="9">
    <source>
        <dbReference type="EMBL" id="TCJ16128.1"/>
    </source>
</evidence>
<dbReference type="InterPro" id="IPR010737">
    <property type="entry name" value="4-carb_acid_sugar_kinase_N"/>
</dbReference>
<reference evidence="9 10" key="1">
    <citation type="submission" date="2019-03" db="EMBL/GenBank/DDBJ databases">
        <title>Whole genome sequence of a novel Rubrobacter taiwanensis strain, isolated from Yellowstone National Park.</title>
        <authorList>
            <person name="Freed S."/>
            <person name="Ramaley R.F."/>
            <person name="Kyndt J.A."/>
        </authorList>
    </citation>
    <scope>NUCLEOTIDE SEQUENCE [LARGE SCALE GENOMIC DNA]</scope>
    <source>
        <strain evidence="9 10">Yellowstone</strain>
    </source>
</reference>
<evidence type="ECO:0000256" key="1">
    <source>
        <dbReference type="ARBA" id="ARBA00005715"/>
    </source>
</evidence>
<evidence type="ECO:0000256" key="4">
    <source>
        <dbReference type="ARBA" id="ARBA00022777"/>
    </source>
</evidence>
<dbReference type="InterPro" id="IPR042213">
    <property type="entry name" value="NBD_C_sf"/>
</dbReference>
<feature type="domain" description="Four-carbon acid sugar kinase nucleotide binding" evidence="8">
    <location>
        <begin position="237"/>
        <end position="386"/>
    </location>
</feature>
<dbReference type="InterPro" id="IPR031475">
    <property type="entry name" value="NBD_C"/>
</dbReference>
<feature type="domain" description="Four-carbon acid sugar kinase N-terminal" evidence="7">
    <location>
        <begin position="4"/>
        <end position="216"/>
    </location>
</feature>
<sequence length="399" mass="40982">MRFGMVADDLTGAADSGVQLARAGYRTAVVFRGESPPGDLDAAVVDTDSRALPPEAARERVLEAGAVLREAGIAYKKLDSTLRGPVAAELAAALAAGGRERAIVAPAFPAGGRTTRGGVQLLRGVPVHETDLARDPRTPVRESRIPALLAAGGLERISLLKTPELADPAAVRRALSQAVWVVADAEAQEHLEALVRVVPEPEEVLWAGSAGLALALGAVYPGPGAGYTGVPRVRNALVVVGSLSDVSREQLRRLLEAPDVEPVPLDSRRASGSGQAAAVEAARRRARGALAAGKSAALYSTDDSGDPAVISGALAEVVSGLSDEEVFEGLVLTGGDTAVQVVRRLGGRGILLADEIEAGVPAGTVIGPRARPVVTKAGAFGGPDTLRRALRILTGARKE</sequence>
<dbReference type="Pfam" id="PF17042">
    <property type="entry name" value="NBD_C"/>
    <property type="match status" value="1"/>
</dbReference>
<evidence type="ECO:0000256" key="6">
    <source>
        <dbReference type="ARBA" id="ARBA00023277"/>
    </source>
</evidence>
<dbReference type="Pfam" id="PF07005">
    <property type="entry name" value="SBD_N"/>
    <property type="match status" value="1"/>
</dbReference>
<evidence type="ECO:0000256" key="2">
    <source>
        <dbReference type="ARBA" id="ARBA00022679"/>
    </source>
</evidence>
<dbReference type="EMBL" id="SKBU01000018">
    <property type="protein sequence ID" value="TCJ16128.1"/>
    <property type="molecule type" value="Genomic_DNA"/>
</dbReference>
<protein>
    <submittedName>
        <fullName evidence="9">Four-carbon acid sugar kinase family protein</fullName>
    </submittedName>
</protein>
<dbReference type="Proteomes" id="UP000295244">
    <property type="component" value="Unassembled WGS sequence"/>
</dbReference>
<keyword evidence="2" id="KW-0808">Transferase</keyword>
<keyword evidence="4 9" id="KW-0418">Kinase</keyword>
<dbReference type="GO" id="GO:0005524">
    <property type="term" value="F:ATP binding"/>
    <property type="evidence" value="ECO:0007669"/>
    <property type="project" value="UniProtKB-KW"/>
</dbReference>
<gene>
    <name evidence="9" type="ORF">E0L93_10645</name>
</gene>
<dbReference type="OrthoDB" id="153193at2"/>
<keyword evidence="6" id="KW-0119">Carbohydrate metabolism</keyword>
<name>A0A4R1BGC9_9ACTN</name>